<dbReference type="OrthoDB" id="428577at2759"/>
<protein>
    <submittedName>
        <fullName evidence="2">Uncharacterized protein</fullName>
    </submittedName>
</protein>
<comment type="caution">
    <text evidence="2">The sequence shown here is derived from an EMBL/GenBank/DDBJ whole genome shotgun (WGS) entry which is preliminary data.</text>
</comment>
<dbReference type="AlphaFoldDB" id="A0A8K0NS96"/>
<evidence type="ECO:0000256" key="1">
    <source>
        <dbReference type="SAM" id="MobiDB-lite"/>
    </source>
</evidence>
<proteinExistence type="predicted"/>
<feature type="region of interest" description="Disordered" evidence="1">
    <location>
        <begin position="1"/>
        <end position="34"/>
    </location>
</feature>
<evidence type="ECO:0000313" key="3">
    <source>
        <dbReference type="Proteomes" id="UP000812966"/>
    </source>
</evidence>
<feature type="compositionally biased region" description="Pro residues" evidence="1">
    <location>
        <begin position="10"/>
        <end position="21"/>
    </location>
</feature>
<evidence type="ECO:0000313" key="2">
    <source>
        <dbReference type="EMBL" id="KAG7531315.1"/>
    </source>
</evidence>
<organism evidence="2 3">
    <name type="scientific">Filobasidium floriforme</name>
    <dbReference type="NCBI Taxonomy" id="5210"/>
    <lineage>
        <taxon>Eukaryota</taxon>
        <taxon>Fungi</taxon>
        <taxon>Dikarya</taxon>
        <taxon>Basidiomycota</taxon>
        <taxon>Agaricomycotina</taxon>
        <taxon>Tremellomycetes</taxon>
        <taxon>Filobasidiales</taxon>
        <taxon>Filobasidiaceae</taxon>
        <taxon>Filobasidium</taxon>
    </lineage>
</organism>
<dbReference type="Proteomes" id="UP000812966">
    <property type="component" value="Unassembled WGS sequence"/>
</dbReference>
<dbReference type="EMBL" id="JABELV010000094">
    <property type="protein sequence ID" value="KAG7531315.1"/>
    <property type="molecule type" value="Genomic_DNA"/>
</dbReference>
<name>A0A8K0NS96_9TREE</name>
<accession>A0A8K0NS96</accession>
<sequence>MFYHTGFNPFQPPRPPPQPPAEPKKPAAPAGPPAPARMAIMVGGGKEAIIALPPNFDKAQQAAVQCFEIPNTFVPRLAVKDIPPWLQSYMDKGQDTLYIADDASYQYCIAGRQVVRFEIMAFEKSQPAAPAKPGRSLINRSSSFYIESERLVQTVLTPSSLFSCASSISHLPHTAPPSGSSCPIDIICETTQGKAFQLLATAQTDKDLTKNPPVGTFTGTLRITNNPLKIEFVGKQA</sequence>
<gene>
    <name evidence="2" type="ORF">FFLO_04436</name>
</gene>
<keyword evidence="3" id="KW-1185">Reference proteome</keyword>
<reference evidence="2" key="1">
    <citation type="submission" date="2020-04" db="EMBL/GenBank/DDBJ databases">
        <title>Analysis of mating type loci in Filobasidium floriforme.</title>
        <authorList>
            <person name="Nowrousian M."/>
        </authorList>
    </citation>
    <scope>NUCLEOTIDE SEQUENCE</scope>
    <source>
        <strain evidence="2">CBS 6242</strain>
    </source>
</reference>